<reference evidence="1 2" key="1">
    <citation type="journal article" date="2019" name="Nat. Ecol. Evol.">
        <title>Megaphylogeny resolves global patterns of mushroom evolution.</title>
        <authorList>
            <person name="Varga T."/>
            <person name="Krizsan K."/>
            <person name="Foldi C."/>
            <person name="Dima B."/>
            <person name="Sanchez-Garcia M."/>
            <person name="Sanchez-Ramirez S."/>
            <person name="Szollosi G.J."/>
            <person name="Szarkandi J.G."/>
            <person name="Papp V."/>
            <person name="Albert L."/>
            <person name="Andreopoulos W."/>
            <person name="Angelini C."/>
            <person name="Antonin V."/>
            <person name="Barry K.W."/>
            <person name="Bougher N.L."/>
            <person name="Buchanan P."/>
            <person name="Buyck B."/>
            <person name="Bense V."/>
            <person name="Catcheside P."/>
            <person name="Chovatia M."/>
            <person name="Cooper J."/>
            <person name="Damon W."/>
            <person name="Desjardin D."/>
            <person name="Finy P."/>
            <person name="Geml J."/>
            <person name="Haridas S."/>
            <person name="Hughes K."/>
            <person name="Justo A."/>
            <person name="Karasinski D."/>
            <person name="Kautmanova I."/>
            <person name="Kiss B."/>
            <person name="Kocsube S."/>
            <person name="Kotiranta H."/>
            <person name="LaButti K.M."/>
            <person name="Lechner B.E."/>
            <person name="Liimatainen K."/>
            <person name="Lipzen A."/>
            <person name="Lukacs Z."/>
            <person name="Mihaltcheva S."/>
            <person name="Morgado L.N."/>
            <person name="Niskanen T."/>
            <person name="Noordeloos M.E."/>
            <person name="Ohm R.A."/>
            <person name="Ortiz-Santana B."/>
            <person name="Ovrebo C."/>
            <person name="Racz N."/>
            <person name="Riley R."/>
            <person name="Savchenko A."/>
            <person name="Shiryaev A."/>
            <person name="Soop K."/>
            <person name="Spirin V."/>
            <person name="Szebenyi C."/>
            <person name="Tomsovsky M."/>
            <person name="Tulloss R.E."/>
            <person name="Uehling J."/>
            <person name="Grigoriev I.V."/>
            <person name="Vagvolgyi C."/>
            <person name="Papp T."/>
            <person name="Martin F.M."/>
            <person name="Miettinen O."/>
            <person name="Hibbett D.S."/>
            <person name="Nagy L.G."/>
        </authorList>
    </citation>
    <scope>NUCLEOTIDE SEQUENCE [LARGE SCALE GENOMIC DNA]</scope>
    <source>
        <strain evidence="1 2">NL-1719</strain>
    </source>
</reference>
<sequence>MSATSNDHYYSAVPKSRRSLPAEDSQPTIFFQEQQGLSFGVLSNEAPCSIPRSLCPDSATYPSQYTQPRSSPGRYEFNPQALLGPWSASSSTQHSSSYNYETERYSTQAAYTAYPSRSSPTYSGENSESRKLPPLSSPSSASDRWTSPTPYLSSSQTYSGNVRSPASNYQTYQGYSASGSATPYPYHTAQAQTTLTHPVSTSNASYDDSSRSSNYGRTQKSVAPPSYIPPPVSPTSPPEPTIKKKRKRADPAQVKILNETFNRTQFPSTAERAMLAERLEMSARSVQIWFQNKRQQKKMAERQSGNVSPTSSQVHPVSPGHAVPSAQPESLSMASRSRYPGDHSSGMPAPPIYVQQRGPTEMPRPQSSSQRRIRSDADASDLKWSSSGY</sequence>
<accession>A0ACD3AT13</accession>
<protein>
    <submittedName>
        <fullName evidence="1">Uncharacterized protein</fullName>
    </submittedName>
</protein>
<organism evidence="1 2">
    <name type="scientific">Pluteus cervinus</name>
    <dbReference type="NCBI Taxonomy" id="181527"/>
    <lineage>
        <taxon>Eukaryota</taxon>
        <taxon>Fungi</taxon>
        <taxon>Dikarya</taxon>
        <taxon>Basidiomycota</taxon>
        <taxon>Agaricomycotina</taxon>
        <taxon>Agaricomycetes</taxon>
        <taxon>Agaricomycetidae</taxon>
        <taxon>Agaricales</taxon>
        <taxon>Pluteineae</taxon>
        <taxon>Pluteaceae</taxon>
        <taxon>Pluteus</taxon>
    </lineage>
</organism>
<gene>
    <name evidence="1" type="ORF">BDN72DRAFT_656030</name>
</gene>
<name>A0ACD3AT13_9AGAR</name>
<dbReference type="Proteomes" id="UP000308600">
    <property type="component" value="Unassembled WGS sequence"/>
</dbReference>
<keyword evidence="2" id="KW-1185">Reference proteome</keyword>
<proteinExistence type="predicted"/>
<dbReference type="EMBL" id="ML208346">
    <property type="protein sequence ID" value="TFK68672.1"/>
    <property type="molecule type" value="Genomic_DNA"/>
</dbReference>
<evidence type="ECO:0000313" key="1">
    <source>
        <dbReference type="EMBL" id="TFK68672.1"/>
    </source>
</evidence>
<evidence type="ECO:0000313" key="2">
    <source>
        <dbReference type="Proteomes" id="UP000308600"/>
    </source>
</evidence>